<dbReference type="RefSeq" id="WP_009716494.1">
    <property type="nucleotide sequence ID" value="NZ_GG657754.1"/>
</dbReference>
<feature type="region of interest" description="Disordered" evidence="1">
    <location>
        <begin position="88"/>
        <end position="162"/>
    </location>
</feature>
<feature type="compositionally biased region" description="Low complexity" evidence="1">
    <location>
        <begin position="113"/>
        <end position="123"/>
    </location>
</feature>
<dbReference type="AlphaFoldDB" id="D9W8K0"/>
<gene>
    <name evidence="2" type="ORF">SSOG_04402</name>
</gene>
<keyword evidence="3" id="KW-1185">Reference proteome</keyword>
<evidence type="ECO:0000313" key="2">
    <source>
        <dbReference type="EMBL" id="EFL24688.1"/>
    </source>
</evidence>
<reference evidence="2 3" key="1">
    <citation type="submission" date="2009-02" db="EMBL/GenBank/DDBJ databases">
        <title>Annotation of Streptomyces hygroscopicus strain ATCC 53653.</title>
        <authorList>
            <consortium name="The Broad Institute Genome Sequencing Platform"/>
            <consortium name="Broad Institute Microbial Sequencing Center"/>
            <person name="Fischbach M."/>
            <person name="Godfrey P."/>
            <person name="Ward D."/>
            <person name="Young S."/>
            <person name="Zeng Q."/>
            <person name="Koehrsen M."/>
            <person name="Alvarado L."/>
            <person name="Berlin A.M."/>
            <person name="Bochicchio J."/>
            <person name="Borenstein D."/>
            <person name="Chapman S.B."/>
            <person name="Chen Z."/>
            <person name="Engels R."/>
            <person name="Freedman E."/>
            <person name="Gellesch M."/>
            <person name="Goldberg J."/>
            <person name="Griggs A."/>
            <person name="Gujja S."/>
            <person name="Heilman E.R."/>
            <person name="Heiman D.I."/>
            <person name="Hepburn T.A."/>
            <person name="Howarth C."/>
            <person name="Jen D."/>
            <person name="Larson L."/>
            <person name="Lewis B."/>
            <person name="Mehta T."/>
            <person name="Park D."/>
            <person name="Pearson M."/>
            <person name="Richards J."/>
            <person name="Roberts A."/>
            <person name="Saif S."/>
            <person name="Shea T.D."/>
            <person name="Shenoy N."/>
            <person name="Sisk P."/>
            <person name="Stolte C."/>
            <person name="Sykes S.N."/>
            <person name="Thomson T."/>
            <person name="Walk T."/>
            <person name="White J."/>
            <person name="Yandava C."/>
            <person name="Straight P."/>
            <person name="Clardy J."/>
            <person name="Hung D."/>
            <person name="Kolter R."/>
            <person name="Mekalanos J."/>
            <person name="Walker S."/>
            <person name="Walsh C.T."/>
            <person name="Wieland-Brown L.C."/>
            <person name="Haas B."/>
            <person name="Nusbaum C."/>
            <person name="Birren B."/>
        </authorList>
    </citation>
    <scope>NUCLEOTIDE SEQUENCE [LARGE SCALE GENOMIC DNA]</scope>
    <source>
        <strain evidence="2 3">ATCC 53653</strain>
    </source>
</reference>
<dbReference type="HOGENOM" id="CLU_863104_0_0_11"/>
<dbReference type="STRING" id="457427.SSOG_04402"/>
<feature type="compositionally biased region" description="Polar residues" evidence="1">
    <location>
        <begin position="229"/>
        <end position="241"/>
    </location>
</feature>
<sequence length="322" mass="32986">MTSSTDTDEHPEVAEISALTEGLLSPSRTVDVRTHLATCGLCADVQTSLDEIRSTLGTLPGPVRMPDDIAGRIDAALAAEALLDATAPGDRASVSRETEAADPAGHVSRETEPAATPSAPAAEGKPSPAVDRPAGRPRAATGPGRKATPRNGTGARGGRSRRWPTVLLGSACAAAVIGIGSLFFPSGSDHDNGGPGTTAHADPSSTAKSTLSEGTLKGRVQEMLADQKATPSRGVTTQNTPDMPLRADDPVVPSCVQRGTGRSEPVLAAQQDTYDGKTAYVVVMPHRSDSALVDAFVVDASCVSASHGSPGKLLVTRTYPRG</sequence>
<proteinExistence type="predicted"/>
<evidence type="ECO:0000313" key="3">
    <source>
        <dbReference type="Proteomes" id="UP000003963"/>
    </source>
</evidence>
<evidence type="ECO:0000256" key="1">
    <source>
        <dbReference type="SAM" id="MobiDB-lite"/>
    </source>
</evidence>
<name>D9W8K0_9ACTN</name>
<dbReference type="EMBL" id="GG657754">
    <property type="protein sequence ID" value="EFL24688.1"/>
    <property type="molecule type" value="Genomic_DNA"/>
</dbReference>
<protein>
    <submittedName>
        <fullName evidence="2">Putative membrane protein</fullName>
    </submittedName>
</protein>
<organism evidence="2 3">
    <name type="scientific">Streptomyces himastatinicus ATCC 53653</name>
    <dbReference type="NCBI Taxonomy" id="457427"/>
    <lineage>
        <taxon>Bacteria</taxon>
        <taxon>Bacillati</taxon>
        <taxon>Actinomycetota</taxon>
        <taxon>Actinomycetes</taxon>
        <taxon>Kitasatosporales</taxon>
        <taxon>Streptomycetaceae</taxon>
        <taxon>Streptomyces</taxon>
        <taxon>Streptomyces violaceusniger group</taxon>
    </lineage>
</organism>
<dbReference type="OrthoDB" id="4350643at2"/>
<feature type="compositionally biased region" description="Polar residues" evidence="1">
    <location>
        <begin position="203"/>
        <end position="213"/>
    </location>
</feature>
<feature type="region of interest" description="Disordered" evidence="1">
    <location>
        <begin position="190"/>
        <end position="250"/>
    </location>
</feature>
<accession>D9W8K0</accession>
<dbReference type="Proteomes" id="UP000003963">
    <property type="component" value="Unassembled WGS sequence"/>
</dbReference>